<evidence type="ECO:0000313" key="2">
    <source>
        <dbReference type="EMBL" id="TRM55839.1"/>
    </source>
</evidence>
<feature type="region of interest" description="Disordered" evidence="1">
    <location>
        <begin position="335"/>
        <end position="355"/>
    </location>
</feature>
<gene>
    <name evidence="2" type="ORF">BD626DRAFT_276808</name>
</gene>
<keyword evidence="3" id="KW-1185">Reference proteome</keyword>
<proteinExistence type="predicted"/>
<name>A0A550BTG4_9AGAR</name>
<evidence type="ECO:0000313" key="3">
    <source>
        <dbReference type="Proteomes" id="UP000320762"/>
    </source>
</evidence>
<accession>A0A550BTG4</accession>
<dbReference type="EMBL" id="VDMD01000091">
    <property type="protein sequence ID" value="TRM55839.1"/>
    <property type="molecule type" value="Genomic_DNA"/>
</dbReference>
<organism evidence="2 3">
    <name type="scientific">Schizophyllum amplum</name>
    <dbReference type="NCBI Taxonomy" id="97359"/>
    <lineage>
        <taxon>Eukaryota</taxon>
        <taxon>Fungi</taxon>
        <taxon>Dikarya</taxon>
        <taxon>Basidiomycota</taxon>
        <taxon>Agaricomycotina</taxon>
        <taxon>Agaricomycetes</taxon>
        <taxon>Agaricomycetidae</taxon>
        <taxon>Agaricales</taxon>
        <taxon>Schizophyllaceae</taxon>
        <taxon>Schizophyllum</taxon>
    </lineage>
</organism>
<dbReference type="AlphaFoldDB" id="A0A550BTG4"/>
<dbReference type="OrthoDB" id="5586401at2759"/>
<protein>
    <recommendedName>
        <fullName evidence="4">F-box domain-containing protein</fullName>
    </recommendedName>
</protein>
<evidence type="ECO:0000256" key="1">
    <source>
        <dbReference type="SAM" id="MobiDB-lite"/>
    </source>
</evidence>
<dbReference type="Proteomes" id="UP000320762">
    <property type="component" value="Unassembled WGS sequence"/>
</dbReference>
<evidence type="ECO:0008006" key="4">
    <source>
        <dbReference type="Google" id="ProtNLM"/>
    </source>
</evidence>
<sequence>MHEALQISDVLGLIFDEKTLQRADHFRCALVCSMWRDAVVAKIWEDIEFKHLLRLLPDGTLDAVDSRTIDGHFVHPPGLSAFLKYASLVKRLHVVLSTIFEGKQRSIASVISGEIVFPSLLHLVLVDHPQFGSTGLVPAFEFFLLDGQVDVHQPLDMCTTDASPSTALHILELRYINVLTVVDILFLPRVQHLQVIRVTTDIPSDVLLVLFKALREKIDGRTLREVTFFRTFRLGRKESGRALSLAHLKPLSVFRHLTRVNLVNVAAAGPSDAGYAELAACQWPALRVFVMEPPMWAETPRSHCTLEAIESFARGCRDLEYLSLPLTSMVLSGRTSMVPSGDTPRLPESRAGSAPPAVTIRVGDGPIAMDVDLREQEEDSVAGAQYIGALAAYLLALFPGLERVDSGTSIDFGPGSNVFEEDGRRRMWEEFAGVLSELKGRE</sequence>
<comment type="caution">
    <text evidence="2">The sequence shown here is derived from an EMBL/GenBank/DDBJ whole genome shotgun (WGS) entry which is preliminary data.</text>
</comment>
<reference evidence="2 3" key="1">
    <citation type="journal article" date="2019" name="New Phytol.">
        <title>Comparative genomics reveals unique wood-decay strategies and fruiting body development in the Schizophyllaceae.</title>
        <authorList>
            <person name="Almasi E."/>
            <person name="Sahu N."/>
            <person name="Krizsan K."/>
            <person name="Balint B."/>
            <person name="Kovacs G.M."/>
            <person name="Kiss B."/>
            <person name="Cseklye J."/>
            <person name="Drula E."/>
            <person name="Henrissat B."/>
            <person name="Nagy I."/>
            <person name="Chovatia M."/>
            <person name="Adam C."/>
            <person name="LaButti K."/>
            <person name="Lipzen A."/>
            <person name="Riley R."/>
            <person name="Grigoriev I.V."/>
            <person name="Nagy L.G."/>
        </authorList>
    </citation>
    <scope>NUCLEOTIDE SEQUENCE [LARGE SCALE GENOMIC DNA]</scope>
    <source>
        <strain evidence="2 3">NL-1724</strain>
    </source>
</reference>